<dbReference type="InterPro" id="IPR013154">
    <property type="entry name" value="ADH-like_N"/>
</dbReference>
<evidence type="ECO:0000256" key="2">
    <source>
        <dbReference type="ARBA" id="ARBA00023002"/>
    </source>
</evidence>
<reference evidence="4 5" key="1">
    <citation type="journal article" date="2013" name="Genome Announc.">
        <title>Draft Genome Sequence of an Alphaproteobacterium, Caenispirillum salinarum AK4(T), Isolated from a Solar Saltern.</title>
        <authorList>
            <person name="Khatri I."/>
            <person name="Singh A."/>
            <person name="Korpole S."/>
            <person name="Pinnaka A.K."/>
            <person name="Subramanian S."/>
        </authorList>
    </citation>
    <scope>NUCLEOTIDE SEQUENCE [LARGE SCALE GENOMIC DNA]</scope>
    <source>
        <strain evidence="4 5">AK4</strain>
    </source>
</reference>
<evidence type="ECO:0000313" key="5">
    <source>
        <dbReference type="Proteomes" id="UP000009881"/>
    </source>
</evidence>
<evidence type="ECO:0000313" key="4">
    <source>
        <dbReference type="EMBL" id="EKV27629.1"/>
    </source>
</evidence>
<dbReference type="GO" id="GO:0070402">
    <property type="term" value="F:NADPH binding"/>
    <property type="evidence" value="ECO:0007669"/>
    <property type="project" value="TreeGrafter"/>
</dbReference>
<keyword evidence="2" id="KW-0560">Oxidoreductase</keyword>
<evidence type="ECO:0000256" key="1">
    <source>
        <dbReference type="ARBA" id="ARBA00022857"/>
    </source>
</evidence>
<dbReference type="NCBIfam" id="TIGR02824">
    <property type="entry name" value="quinone_pig3"/>
    <property type="match status" value="1"/>
</dbReference>
<dbReference type="InterPro" id="IPR011032">
    <property type="entry name" value="GroES-like_sf"/>
</dbReference>
<keyword evidence="5" id="KW-1185">Reference proteome</keyword>
<protein>
    <submittedName>
        <fullName evidence="4">Quinone oxidoreductase</fullName>
    </submittedName>
</protein>
<dbReference type="GO" id="GO:0016651">
    <property type="term" value="F:oxidoreductase activity, acting on NAD(P)H"/>
    <property type="evidence" value="ECO:0007669"/>
    <property type="project" value="TreeGrafter"/>
</dbReference>
<dbReference type="InterPro" id="IPR014189">
    <property type="entry name" value="Quinone_OxRdtase_PIG3"/>
</dbReference>
<proteinExistence type="predicted"/>
<dbReference type="PATRIC" id="fig|1238182.3.peg.3689"/>
<keyword evidence="1" id="KW-0521">NADP</keyword>
<dbReference type="RefSeq" id="WP_009542131.1">
    <property type="nucleotide sequence ID" value="NZ_ANHY01000019.1"/>
</dbReference>
<dbReference type="OrthoDB" id="9780520at2"/>
<accession>K9GSD3</accession>
<dbReference type="AlphaFoldDB" id="K9GSD3"/>
<evidence type="ECO:0000259" key="3">
    <source>
        <dbReference type="SMART" id="SM00829"/>
    </source>
</evidence>
<dbReference type="InterPro" id="IPR013149">
    <property type="entry name" value="ADH-like_C"/>
</dbReference>
<dbReference type="PANTHER" id="PTHR48106:SF8">
    <property type="entry name" value="OS02G0805600 PROTEIN"/>
    <property type="match status" value="1"/>
</dbReference>
<dbReference type="SUPFAM" id="SSF51735">
    <property type="entry name" value="NAD(P)-binding Rossmann-fold domains"/>
    <property type="match status" value="1"/>
</dbReference>
<dbReference type="Pfam" id="PF00107">
    <property type="entry name" value="ADH_zinc_N"/>
    <property type="match status" value="1"/>
</dbReference>
<dbReference type="InterPro" id="IPR036291">
    <property type="entry name" value="NAD(P)-bd_dom_sf"/>
</dbReference>
<sequence>MSDAPAIPSSMTYIRLTEYGPAENLVPAEGPVPSPAPGQVLIKVAAAGVNRPDVLQRQGNYPPPAGASDVLGLEVAGTVVKLGDGVERFKVGDSVCALVVSDGYSQYVVAPEPQVLPVPTGLSLQQAAALPETYFTVWSNIFDRGRLKEGETILIHGGSSGIGTTAVQLAKAFGATVIVTAGTDDKCAACKDLGADHAINYQSDAFEDKVSKYTEGRGADVILDMVGGAYVPRNLSALADDGRLVQIAFLDSADISGNFLQLMTRRLTWTGSTLRPRTVDDKGRIAKALEANVWPLLSKGTVRPIIHATYPLEEAAKAHKLMESSSHIGKIMLEVTHPEPGPDEEGDAASAEG</sequence>
<dbReference type="Gene3D" id="3.40.50.720">
    <property type="entry name" value="NAD(P)-binding Rossmann-like Domain"/>
    <property type="match status" value="1"/>
</dbReference>
<dbReference type="STRING" id="1238182.C882_1475"/>
<dbReference type="EMBL" id="ANHY01000019">
    <property type="protein sequence ID" value="EKV27629.1"/>
    <property type="molecule type" value="Genomic_DNA"/>
</dbReference>
<name>K9GSD3_9PROT</name>
<dbReference type="SMART" id="SM00829">
    <property type="entry name" value="PKS_ER"/>
    <property type="match status" value="1"/>
</dbReference>
<dbReference type="Gene3D" id="3.90.180.10">
    <property type="entry name" value="Medium-chain alcohol dehydrogenases, catalytic domain"/>
    <property type="match status" value="1"/>
</dbReference>
<gene>
    <name evidence="4" type="ORF">C882_1475</name>
</gene>
<dbReference type="SUPFAM" id="SSF50129">
    <property type="entry name" value="GroES-like"/>
    <property type="match status" value="1"/>
</dbReference>
<dbReference type="eggNOG" id="COG0604">
    <property type="taxonomic scope" value="Bacteria"/>
</dbReference>
<dbReference type="Proteomes" id="UP000009881">
    <property type="component" value="Unassembled WGS sequence"/>
</dbReference>
<dbReference type="Pfam" id="PF08240">
    <property type="entry name" value="ADH_N"/>
    <property type="match status" value="1"/>
</dbReference>
<dbReference type="PANTHER" id="PTHR48106">
    <property type="entry name" value="QUINONE OXIDOREDUCTASE PIG3-RELATED"/>
    <property type="match status" value="1"/>
</dbReference>
<dbReference type="CDD" id="cd05276">
    <property type="entry name" value="p53_inducible_oxidoreductase"/>
    <property type="match status" value="1"/>
</dbReference>
<feature type="domain" description="Enoyl reductase (ER)" evidence="3">
    <location>
        <begin position="20"/>
        <end position="333"/>
    </location>
</feature>
<comment type="caution">
    <text evidence="4">The sequence shown here is derived from an EMBL/GenBank/DDBJ whole genome shotgun (WGS) entry which is preliminary data.</text>
</comment>
<organism evidence="4 5">
    <name type="scientific">Caenispirillum salinarum AK4</name>
    <dbReference type="NCBI Taxonomy" id="1238182"/>
    <lineage>
        <taxon>Bacteria</taxon>
        <taxon>Pseudomonadati</taxon>
        <taxon>Pseudomonadota</taxon>
        <taxon>Alphaproteobacteria</taxon>
        <taxon>Rhodospirillales</taxon>
        <taxon>Novispirillaceae</taxon>
        <taxon>Caenispirillum</taxon>
    </lineage>
</organism>
<dbReference type="InterPro" id="IPR020843">
    <property type="entry name" value="ER"/>
</dbReference>